<feature type="domain" description="Beta-lactamase-related" evidence="2">
    <location>
        <begin position="65"/>
        <end position="361"/>
    </location>
</feature>
<feature type="chain" id="PRO_5023048863" evidence="1">
    <location>
        <begin position="25"/>
        <end position="380"/>
    </location>
</feature>
<dbReference type="InterPro" id="IPR012338">
    <property type="entry name" value="Beta-lactam/transpept-like"/>
</dbReference>
<evidence type="ECO:0000313" key="4">
    <source>
        <dbReference type="Proteomes" id="UP000321456"/>
    </source>
</evidence>
<proteinExistence type="predicted"/>
<dbReference type="RefSeq" id="WP_147744437.1">
    <property type="nucleotide sequence ID" value="NZ_VRUR01000002.1"/>
</dbReference>
<protein>
    <submittedName>
        <fullName evidence="3">Beta-lactamase family protein</fullName>
    </submittedName>
</protein>
<reference evidence="3 4" key="1">
    <citation type="submission" date="2019-08" db="EMBL/GenBank/DDBJ databases">
        <title>Professor.</title>
        <authorList>
            <person name="Park J.S."/>
        </authorList>
    </citation>
    <scope>NUCLEOTIDE SEQUENCE [LARGE SCALE GENOMIC DNA]</scope>
    <source>
        <strain evidence="3 4">176CP5-101</strain>
    </source>
</reference>
<dbReference type="Pfam" id="PF00144">
    <property type="entry name" value="Beta-lactamase"/>
    <property type="match status" value="1"/>
</dbReference>
<evidence type="ECO:0000256" key="1">
    <source>
        <dbReference type="SAM" id="SignalP"/>
    </source>
</evidence>
<sequence>MKLFRLILSACALIMVATISPAVAQTQKGKLGKIQKYVDDATGNNLAGVSVYIKSPKLGKWIGTSGYSDLENKERLKENDIFGLASIGKMYVAVSTLKLVEEGKIGLDDKIQNYLPQEIIDGFATAKNVTVRHLLGHTSGLYNYNRNPELNELYLSGNLKLDTLSHMDALRKYAYGITGHTKPLGEYKYSSTNYLLLSMIMDTVVQKGHEKFIREDIIEKYNLKDTYYKQTPPKRLVDHYGDIDLNSITENLSAQTIETTNWYSGDDGVYASIEEAANFLERLMKGEILGDEILKEMMTWNDEKKPDYGLGLMADKAFPYKFLMGHSGRGIGITTDLYYFPHQDMTVAIFCNSGLRSASKEYAKTYYKMRNKIIKKLFLF</sequence>
<dbReference type="Proteomes" id="UP000321456">
    <property type="component" value="Unassembled WGS sequence"/>
</dbReference>
<dbReference type="Gene3D" id="3.40.710.10">
    <property type="entry name" value="DD-peptidase/beta-lactamase superfamily"/>
    <property type="match status" value="1"/>
</dbReference>
<organism evidence="3 4">
    <name type="scientific">Flagellimonas hymeniacidonis</name>
    <dbReference type="NCBI Taxonomy" id="2603628"/>
    <lineage>
        <taxon>Bacteria</taxon>
        <taxon>Pseudomonadati</taxon>
        <taxon>Bacteroidota</taxon>
        <taxon>Flavobacteriia</taxon>
        <taxon>Flavobacteriales</taxon>
        <taxon>Flavobacteriaceae</taxon>
        <taxon>Flagellimonas</taxon>
    </lineage>
</organism>
<dbReference type="EMBL" id="VRUR01000002">
    <property type="protein sequence ID" value="TXN35695.1"/>
    <property type="molecule type" value="Genomic_DNA"/>
</dbReference>
<gene>
    <name evidence="3" type="ORF">FVB32_14060</name>
</gene>
<feature type="signal peptide" evidence="1">
    <location>
        <begin position="1"/>
        <end position="24"/>
    </location>
</feature>
<dbReference type="SUPFAM" id="SSF56601">
    <property type="entry name" value="beta-lactamase/transpeptidase-like"/>
    <property type="match status" value="1"/>
</dbReference>
<dbReference type="PANTHER" id="PTHR46825">
    <property type="entry name" value="D-ALANYL-D-ALANINE-CARBOXYPEPTIDASE/ENDOPEPTIDASE AMPH"/>
    <property type="match status" value="1"/>
</dbReference>
<evidence type="ECO:0000259" key="2">
    <source>
        <dbReference type="Pfam" id="PF00144"/>
    </source>
</evidence>
<accession>A0A5C8V3Z0</accession>
<name>A0A5C8V3Z0_9FLAO</name>
<keyword evidence="4" id="KW-1185">Reference proteome</keyword>
<dbReference type="InterPro" id="IPR001466">
    <property type="entry name" value="Beta-lactam-related"/>
</dbReference>
<dbReference type="AlphaFoldDB" id="A0A5C8V3Z0"/>
<comment type="caution">
    <text evidence="3">The sequence shown here is derived from an EMBL/GenBank/DDBJ whole genome shotgun (WGS) entry which is preliminary data.</text>
</comment>
<dbReference type="PANTHER" id="PTHR46825:SF9">
    <property type="entry name" value="BETA-LACTAMASE-RELATED DOMAIN-CONTAINING PROTEIN"/>
    <property type="match status" value="1"/>
</dbReference>
<evidence type="ECO:0000313" key="3">
    <source>
        <dbReference type="EMBL" id="TXN35695.1"/>
    </source>
</evidence>
<keyword evidence="1" id="KW-0732">Signal</keyword>
<dbReference type="InterPro" id="IPR050491">
    <property type="entry name" value="AmpC-like"/>
</dbReference>